<sequence>MTKNAPNILVASIILIILFALELLLAAGLYDAGLKFEYGDPRSFIVAVPATGIVIATVMHFTGLSYRNLFHVSDSSAKNTFVVLAVPILLICVGSSIWLTNGMHYLERVLPEDPITLQMLERILSGGALSLFVLCVLAPLLEEMLFRGIILRGFLNHYSPAKSIVLSSLLFGVFHANLYQFISASIAGCFFAWLFYKSRSLWPSIFAHSIVNGCAFVLFNASISPPYSFLSTAIALFLSLLGFWVIHIIFYGNSLK</sequence>
<dbReference type="PANTHER" id="PTHR36435:SF1">
    <property type="entry name" value="CAAX AMINO TERMINAL PROTEASE FAMILY PROTEIN"/>
    <property type="match status" value="1"/>
</dbReference>
<keyword evidence="1" id="KW-0472">Membrane</keyword>
<feature type="transmembrane region" description="Helical" evidence="1">
    <location>
        <begin position="81"/>
        <end position="99"/>
    </location>
</feature>
<keyword evidence="1" id="KW-0812">Transmembrane</keyword>
<dbReference type="InterPro" id="IPR003675">
    <property type="entry name" value="Rce1/LyrA-like_dom"/>
</dbReference>
<feature type="transmembrane region" description="Helical" evidence="1">
    <location>
        <begin position="205"/>
        <end position="223"/>
    </location>
</feature>
<feature type="transmembrane region" description="Helical" evidence="1">
    <location>
        <begin position="42"/>
        <end position="61"/>
    </location>
</feature>
<feature type="transmembrane region" description="Helical" evidence="1">
    <location>
        <begin position="119"/>
        <end position="141"/>
    </location>
</feature>
<dbReference type="EMBL" id="MDAL01000007">
    <property type="protein sequence ID" value="PMN94445.1"/>
    <property type="molecule type" value="Genomic_DNA"/>
</dbReference>
<evidence type="ECO:0000313" key="4">
    <source>
        <dbReference type="Proteomes" id="UP000235387"/>
    </source>
</evidence>
<proteinExistence type="predicted"/>
<comment type="caution">
    <text evidence="3">The sequence shown here is derived from an EMBL/GenBank/DDBJ whole genome shotgun (WGS) entry which is preliminary data.</text>
</comment>
<dbReference type="GO" id="GO:0080120">
    <property type="term" value="P:CAAX-box protein maturation"/>
    <property type="evidence" value="ECO:0007669"/>
    <property type="project" value="UniProtKB-ARBA"/>
</dbReference>
<keyword evidence="1" id="KW-1133">Transmembrane helix</keyword>
<gene>
    <name evidence="3" type="ORF">BCT23_09715</name>
</gene>
<dbReference type="AlphaFoldDB" id="A0A2N7LFY7"/>
<feature type="transmembrane region" description="Helical" evidence="1">
    <location>
        <begin position="229"/>
        <end position="251"/>
    </location>
</feature>
<evidence type="ECO:0000256" key="1">
    <source>
        <dbReference type="SAM" id="Phobius"/>
    </source>
</evidence>
<dbReference type="Proteomes" id="UP000235387">
    <property type="component" value="Unassembled WGS sequence"/>
</dbReference>
<evidence type="ECO:0000313" key="3">
    <source>
        <dbReference type="EMBL" id="PMN94445.1"/>
    </source>
</evidence>
<dbReference type="RefSeq" id="WP_102390139.1">
    <property type="nucleotide sequence ID" value="NZ_JBFRLP010000015.1"/>
</dbReference>
<feature type="transmembrane region" description="Helical" evidence="1">
    <location>
        <begin position="178"/>
        <end position="196"/>
    </location>
</feature>
<dbReference type="Pfam" id="PF02517">
    <property type="entry name" value="Rce1-like"/>
    <property type="match status" value="1"/>
</dbReference>
<feature type="transmembrane region" description="Helical" evidence="1">
    <location>
        <begin position="153"/>
        <end position="172"/>
    </location>
</feature>
<name>A0A2N7LFY7_9GAMM</name>
<evidence type="ECO:0000259" key="2">
    <source>
        <dbReference type="Pfam" id="PF02517"/>
    </source>
</evidence>
<feature type="transmembrane region" description="Helical" evidence="1">
    <location>
        <begin position="7"/>
        <end position="30"/>
    </location>
</feature>
<dbReference type="InterPro" id="IPR052710">
    <property type="entry name" value="CAAX_protease"/>
</dbReference>
<protein>
    <recommendedName>
        <fullName evidence="2">CAAX prenyl protease 2/Lysostaphin resistance protein A-like domain-containing protein</fullName>
    </recommendedName>
</protein>
<accession>A0A2N7LFY7</accession>
<reference evidence="4" key="1">
    <citation type="submission" date="2016-07" db="EMBL/GenBank/DDBJ databases">
        <title>Nontailed viruses are major unrecognized killers of bacteria in the ocean.</title>
        <authorList>
            <person name="Kauffman K."/>
            <person name="Hussain F."/>
            <person name="Yang J."/>
            <person name="Arevalo P."/>
            <person name="Brown J."/>
            <person name="Cutler M."/>
            <person name="Kelly L."/>
            <person name="Polz M.F."/>
        </authorList>
    </citation>
    <scope>NUCLEOTIDE SEQUENCE [LARGE SCALE GENOMIC DNA]</scope>
    <source>
        <strain evidence="4">10N.261.45.A10</strain>
    </source>
</reference>
<dbReference type="PANTHER" id="PTHR36435">
    <property type="entry name" value="SLR1288 PROTEIN"/>
    <property type="match status" value="1"/>
</dbReference>
<organism evidence="3 4">
    <name type="scientific">Enterovibrio norvegicus</name>
    <dbReference type="NCBI Taxonomy" id="188144"/>
    <lineage>
        <taxon>Bacteria</taxon>
        <taxon>Pseudomonadati</taxon>
        <taxon>Pseudomonadota</taxon>
        <taxon>Gammaproteobacteria</taxon>
        <taxon>Vibrionales</taxon>
        <taxon>Vibrionaceae</taxon>
        <taxon>Enterovibrio</taxon>
    </lineage>
</organism>
<dbReference type="GO" id="GO:0004175">
    <property type="term" value="F:endopeptidase activity"/>
    <property type="evidence" value="ECO:0007669"/>
    <property type="project" value="UniProtKB-ARBA"/>
</dbReference>
<feature type="domain" description="CAAX prenyl protease 2/Lysostaphin resistance protein A-like" evidence="2">
    <location>
        <begin position="128"/>
        <end position="213"/>
    </location>
</feature>